<protein>
    <recommendedName>
        <fullName evidence="2">DUF6534 domain-containing protein</fullName>
    </recommendedName>
</protein>
<dbReference type="PANTHER" id="PTHR40465:SF1">
    <property type="entry name" value="DUF6534 DOMAIN-CONTAINING PROTEIN"/>
    <property type="match status" value="1"/>
</dbReference>
<accession>A0AAD4DU47</accession>
<evidence type="ECO:0000313" key="3">
    <source>
        <dbReference type="EMBL" id="KAG1893896.1"/>
    </source>
</evidence>
<dbReference type="Pfam" id="PF20152">
    <property type="entry name" value="DUF6534"/>
    <property type="match status" value="1"/>
</dbReference>
<feature type="domain" description="DUF6534" evidence="2">
    <location>
        <begin position="11"/>
        <end position="94"/>
    </location>
</feature>
<proteinExistence type="predicted"/>
<dbReference type="InterPro" id="IPR045339">
    <property type="entry name" value="DUF6534"/>
</dbReference>
<comment type="caution">
    <text evidence="3">The sequence shown here is derived from an EMBL/GenBank/DDBJ whole genome shotgun (WGS) entry which is preliminary data.</text>
</comment>
<feature type="transmembrane region" description="Helical" evidence="1">
    <location>
        <begin position="6"/>
        <end position="24"/>
    </location>
</feature>
<reference evidence="3" key="1">
    <citation type="journal article" date="2020" name="New Phytol.">
        <title>Comparative genomics reveals dynamic genome evolution in host specialist ectomycorrhizal fungi.</title>
        <authorList>
            <person name="Lofgren L.A."/>
            <person name="Nguyen N.H."/>
            <person name="Vilgalys R."/>
            <person name="Ruytinx J."/>
            <person name="Liao H.L."/>
            <person name="Branco S."/>
            <person name="Kuo A."/>
            <person name="LaButti K."/>
            <person name="Lipzen A."/>
            <person name="Andreopoulos W."/>
            <person name="Pangilinan J."/>
            <person name="Riley R."/>
            <person name="Hundley H."/>
            <person name="Na H."/>
            <person name="Barry K."/>
            <person name="Grigoriev I.V."/>
            <person name="Stajich J.E."/>
            <person name="Kennedy P.G."/>
        </authorList>
    </citation>
    <scope>NUCLEOTIDE SEQUENCE</scope>
    <source>
        <strain evidence="3">FC203</strain>
    </source>
</reference>
<dbReference type="RefSeq" id="XP_041219472.1">
    <property type="nucleotide sequence ID" value="XM_041373049.1"/>
</dbReference>
<dbReference type="EMBL" id="JABBWK010000088">
    <property type="protein sequence ID" value="KAG1893896.1"/>
    <property type="molecule type" value="Genomic_DNA"/>
</dbReference>
<gene>
    <name evidence="3" type="ORF">F5891DRAFT_741133</name>
</gene>
<keyword evidence="4" id="KW-1185">Reference proteome</keyword>
<keyword evidence="1" id="KW-0472">Membrane</keyword>
<evidence type="ECO:0000256" key="1">
    <source>
        <dbReference type="SAM" id="Phobius"/>
    </source>
</evidence>
<feature type="transmembrane region" description="Helical" evidence="1">
    <location>
        <begin position="44"/>
        <end position="66"/>
    </location>
</feature>
<sequence length="179" mass="19769">MYMVLTVISCGDVLNVSLLCYLLATSRTGFSITNSSIQKLTGLIIETGCLTSVCLMTAIITCAVMPKNYVFLSLECLMAKLYVNSFIALPNSRYYLQANRDSTISSKSNVRHSVYLSERYLPSSQDERLEGEHFDHADNEVTVHPARPIQAGSCVSVDETEATASTCDDSRKISYLELV</sequence>
<evidence type="ECO:0000259" key="2">
    <source>
        <dbReference type="Pfam" id="PF20152"/>
    </source>
</evidence>
<dbReference type="Proteomes" id="UP001195769">
    <property type="component" value="Unassembled WGS sequence"/>
</dbReference>
<name>A0AAD4DU47_9AGAM</name>
<dbReference type="PANTHER" id="PTHR40465">
    <property type="entry name" value="CHROMOSOME 1, WHOLE GENOME SHOTGUN SEQUENCE"/>
    <property type="match status" value="1"/>
</dbReference>
<organism evidence="3 4">
    <name type="scientific">Suillus fuscotomentosus</name>
    <dbReference type="NCBI Taxonomy" id="1912939"/>
    <lineage>
        <taxon>Eukaryota</taxon>
        <taxon>Fungi</taxon>
        <taxon>Dikarya</taxon>
        <taxon>Basidiomycota</taxon>
        <taxon>Agaricomycotina</taxon>
        <taxon>Agaricomycetes</taxon>
        <taxon>Agaricomycetidae</taxon>
        <taxon>Boletales</taxon>
        <taxon>Suillineae</taxon>
        <taxon>Suillaceae</taxon>
        <taxon>Suillus</taxon>
    </lineage>
</organism>
<evidence type="ECO:0000313" key="4">
    <source>
        <dbReference type="Proteomes" id="UP001195769"/>
    </source>
</evidence>
<dbReference type="GeneID" id="64667347"/>
<dbReference type="AlphaFoldDB" id="A0AAD4DU47"/>
<keyword evidence="1" id="KW-0812">Transmembrane</keyword>
<keyword evidence="1" id="KW-1133">Transmembrane helix</keyword>